<gene>
    <name evidence="2" type="ORF">F8388_004531</name>
</gene>
<sequence length="94" mass="10391">MDSREERSRGGPSWTAWIPLVNRKVRLMSTLNYPCGLEPSQPRHNDAIIRGALYHYANSLLCGPPGGGPLCQKQEKPHPSLSFSTPPRRHTGGT</sequence>
<reference evidence="2 3" key="1">
    <citation type="journal article" date="2020" name="bioRxiv">
        <title>Sequence and annotation of 42 cannabis genomes reveals extensive copy number variation in cannabinoid synthesis and pathogen resistance genes.</title>
        <authorList>
            <person name="Mckernan K.J."/>
            <person name="Helbert Y."/>
            <person name="Kane L.T."/>
            <person name="Ebling H."/>
            <person name="Zhang L."/>
            <person name="Liu B."/>
            <person name="Eaton Z."/>
            <person name="Mclaughlin S."/>
            <person name="Kingan S."/>
            <person name="Baybayan P."/>
            <person name="Concepcion G."/>
            <person name="Jordan M."/>
            <person name="Riva A."/>
            <person name="Barbazuk W."/>
            <person name="Harkins T."/>
        </authorList>
    </citation>
    <scope>NUCLEOTIDE SEQUENCE [LARGE SCALE GENOMIC DNA]</scope>
    <source>
        <strain evidence="3">cv. Jamaican Lion 4</strain>
        <tissue evidence="2">Leaf</tissue>
    </source>
</reference>
<accession>A0A7J6ENN6</accession>
<proteinExistence type="predicted"/>
<dbReference type="EMBL" id="JAATIP010000210">
    <property type="protein sequence ID" value="KAF4360024.1"/>
    <property type="molecule type" value="Genomic_DNA"/>
</dbReference>
<evidence type="ECO:0000256" key="1">
    <source>
        <dbReference type="SAM" id="MobiDB-lite"/>
    </source>
</evidence>
<feature type="region of interest" description="Disordered" evidence="1">
    <location>
        <begin position="65"/>
        <end position="94"/>
    </location>
</feature>
<dbReference type="AlphaFoldDB" id="A0A7J6ENN6"/>
<protein>
    <submittedName>
        <fullName evidence="2">Uncharacterized protein</fullName>
    </submittedName>
</protein>
<dbReference type="Proteomes" id="UP000525078">
    <property type="component" value="Unassembled WGS sequence"/>
</dbReference>
<organism evidence="2 3">
    <name type="scientific">Cannabis sativa</name>
    <name type="common">Hemp</name>
    <name type="synonym">Marijuana</name>
    <dbReference type="NCBI Taxonomy" id="3483"/>
    <lineage>
        <taxon>Eukaryota</taxon>
        <taxon>Viridiplantae</taxon>
        <taxon>Streptophyta</taxon>
        <taxon>Embryophyta</taxon>
        <taxon>Tracheophyta</taxon>
        <taxon>Spermatophyta</taxon>
        <taxon>Magnoliopsida</taxon>
        <taxon>eudicotyledons</taxon>
        <taxon>Gunneridae</taxon>
        <taxon>Pentapetalae</taxon>
        <taxon>rosids</taxon>
        <taxon>fabids</taxon>
        <taxon>Rosales</taxon>
        <taxon>Cannabaceae</taxon>
        <taxon>Cannabis</taxon>
    </lineage>
</organism>
<comment type="caution">
    <text evidence="2">The sequence shown here is derived from an EMBL/GenBank/DDBJ whole genome shotgun (WGS) entry which is preliminary data.</text>
</comment>
<name>A0A7J6ENN6_CANSA</name>
<evidence type="ECO:0000313" key="2">
    <source>
        <dbReference type="EMBL" id="KAF4360024.1"/>
    </source>
</evidence>
<evidence type="ECO:0000313" key="3">
    <source>
        <dbReference type="Proteomes" id="UP000525078"/>
    </source>
</evidence>